<name>A0A419W5K8_9BACT</name>
<dbReference type="PIRSF" id="PIRSF018266">
    <property type="entry name" value="FecR"/>
    <property type="match status" value="1"/>
</dbReference>
<dbReference type="PANTHER" id="PTHR30273:SF2">
    <property type="entry name" value="PROTEIN FECR"/>
    <property type="match status" value="1"/>
</dbReference>
<evidence type="ECO:0000259" key="3">
    <source>
        <dbReference type="Pfam" id="PF16344"/>
    </source>
</evidence>
<keyword evidence="1" id="KW-0812">Transmembrane</keyword>
<feature type="domain" description="Protein FecR C-terminal" evidence="3">
    <location>
        <begin position="253"/>
        <end position="316"/>
    </location>
</feature>
<dbReference type="PANTHER" id="PTHR30273">
    <property type="entry name" value="PERIPLASMIC SIGNAL SENSOR AND SIGMA FACTOR ACTIVATOR FECR-RELATED"/>
    <property type="match status" value="1"/>
</dbReference>
<dbReference type="InterPro" id="IPR006860">
    <property type="entry name" value="FecR"/>
</dbReference>
<reference evidence="4 5" key="1">
    <citation type="submission" date="2018-09" db="EMBL/GenBank/DDBJ databases">
        <title>Genomic Encyclopedia of Archaeal and Bacterial Type Strains, Phase II (KMG-II): from individual species to whole genera.</title>
        <authorList>
            <person name="Goeker M."/>
        </authorList>
    </citation>
    <scope>NUCLEOTIDE SEQUENCE [LARGE SCALE GENOMIC DNA]</scope>
    <source>
        <strain evidence="4 5">DSM 27148</strain>
    </source>
</reference>
<organism evidence="4 5">
    <name type="scientific">Mangrovibacterium diazotrophicum</name>
    <dbReference type="NCBI Taxonomy" id="1261403"/>
    <lineage>
        <taxon>Bacteria</taxon>
        <taxon>Pseudomonadati</taxon>
        <taxon>Bacteroidota</taxon>
        <taxon>Bacteroidia</taxon>
        <taxon>Marinilabiliales</taxon>
        <taxon>Prolixibacteraceae</taxon>
        <taxon>Mangrovibacterium</taxon>
    </lineage>
</organism>
<dbReference type="InterPro" id="IPR032508">
    <property type="entry name" value="FecR_C"/>
</dbReference>
<dbReference type="RefSeq" id="WP_120272119.1">
    <property type="nucleotide sequence ID" value="NZ_RAPN01000001.1"/>
</dbReference>
<feature type="transmembrane region" description="Helical" evidence="1">
    <location>
        <begin position="74"/>
        <end position="94"/>
    </location>
</feature>
<dbReference type="Proteomes" id="UP000283387">
    <property type="component" value="Unassembled WGS sequence"/>
</dbReference>
<evidence type="ECO:0000313" key="5">
    <source>
        <dbReference type="Proteomes" id="UP000283387"/>
    </source>
</evidence>
<dbReference type="FunFam" id="2.60.120.1440:FF:000001">
    <property type="entry name" value="Putative anti-sigma factor"/>
    <property type="match status" value="1"/>
</dbReference>
<dbReference type="OrthoDB" id="1098493at2"/>
<keyword evidence="5" id="KW-1185">Reference proteome</keyword>
<dbReference type="Pfam" id="PF16344">
    <property type="entry name" value="FecR_C"/>
    <property type="match status" value="1"/>
</dbReference>
<comment type="caution">
    <text evidence="4">The sequence shown here is derived from an EMBL/GenBank/DDBJ whole genome shotgun (WGS) entry which is preliminary data.</text>
</comment>
<evidence type="ECO:0000259" key="2">
    <source>
        <dbReference type="Pfam" id="PF04773"/>
    </source>
</evidence>
<accession>A0A419W5K8</accession>
<keyword evidence="1" id="KW-1133">Transmembrane helix</keyword>
<dbReference type="GO" id="GO:0016989">
    <property type="term" value="F:sigma factor antagonist activity"/>
    <property type="evidence" value="ECO:0007669"/>
    <property type="project" value="TreeGrafter"/>
</dbReference>
<dbReference type="InterPro" id="IPR012373">
    <property type="entry name" value="Ferrdict_sens_TM"/>
</dbReference>
<keyword evidence="1" id="KW-0472">Membrane</keyword>
<evidence type="ECO:0000256" key="1">
    <source>
        <dbReference type="SAM" id="Phobius"/>
    </source>
</evidence>
<feature type="domain" description="FecR protein" evidence="2">
    <location>
        <begin position="119"/>
        <end position="206"/>
    </location>
</feature>
<dbReference type="Gene3D" id="2.60.120.1440">
    <property type="match status" value="1"/>
</dbReference>
<dbReference type="AlphaFoldDB" id="A0A419W5K8"/>
<sequence>MDHQQIIKYLSGQASEAEVQEIFQWIEISPENKAEFISLKKAYALTATSADDAQRVWKEEITRRIRKTDNLRRLYTYARYAAVIVLFFALGMFVQSNLKFGKSAELVYASNMAIDVPLGQMSNLTLPDGTTVQLNSGTHFAYAGNFNEGERTVEMEGEAFFNIAKDPEHPFVVKTKSLDFKVYGTSFNVQAYDDEREVNTTLVEGSLGVLSKTGKEFTRLVPGENVNFDGVSKELVVKNVNTDLYTSWQKGLITFRDEKLSDIAKKMERWYNVEIQIEDPKLADELYFGTIMKNKPIDQILEVFKMTSSLNYRIEPRAGKPTLIYWN</sequence>
<protein>
    <submittedName>
        <fullName evidence="4">FecR family protein</fullName>
    </submittedName>
</protein>
<proteinExistence type="predicted"/>
<dbReference type="Gene3D" id="3.55.50.30">
    <property type="match status" value="1"/>
</dbReference>
<evidence type="ECO:0000313" key="4">
    <source>
        <dbReference type="EMBL" id="RKD90742.1"/>
    </source>
</evidence>
<gene>
    <name evidence="4" type="ORF">BC643_1085</name>
</gene>
<dbReference type="Pfam" id="PF04773">
    <property type="entry name" value="FecR"/>
    <property type="match status" value="1"/>
</dbReference>
<dbReference type="EMBL" id="RAPN01000001">
    <property type="protein sequence ID" value="RKD90742.1"/>
    <property type="molecule type" value="Genomic_DNA"/>
</dbReference>